<evidence type="ECO:0000313" key="2">
    <source>
        <dbReference type="EMBL" id="SAL51200.1"/>
    </source>
</evidence>
<feature type="compositionally biased region" description="Polar residues" evidence="1">
    <location>
        <begin position="1"/>
        <end position="22"/>
    </location>
</feature>
<gene>
    <name evidence="2" type="ORF">AWB64_05456</name>
</gene>
<proteinExistence type="predicted"/>
<organism evidence="2 3">
    <name type="scientific">Caballeronia sordidicola</name>
    <name type="common">Burkholderia sordidicola</name>
    <dbReference type="NCBI Taxonomy" id="196367"/>
    <lineage>
        <taxon>Bacteria</taxon>
        <taxon>Pseudomonadati</taxon>
        <taxon>Pseudomonadota</taxon>
        <taxon>Betaproteobacteria</taxon>
        <taxon>Burkholderiales</taxon>
        <taxon>Burkholderiaceae</taxon>
        <taxon>Caballeronia</taxon>
    </lineage>
</organism>
<accession>A0A158I599</accession>
<evidence type="ECO:0000313" key="3">
    <source>
        <dbReference type="Proteomes" id="UP000054893"/>
    </source>
</evidence>
<protein>
    <submittedName>
        <fullName evidence="2">Uncharacterized protein</fullName>
    </submittedName>
</protein>
<dbReference type="EMBL" id="FCOC02000025">
    <property type="protein sequence ID" value="SAL51200.1"/>
    <property type="molecule type" value="Genomic_DNA"/>
</dbReference>
<evidence type="ECO:0000256" key="1">
    <source>
        <dbReference type="SAM" id="MobiDB-lite"/>
    </source>
</evidence>
<dbReference type="AlphaFoldDB" id="A0A158I599"/>
<name>A0A158I599_CABSO</name>
<feature type="region of interest" description="Disordered" evidence="1">
    <location>
        <begin position="1"/>
        <end position="23"/>
    </location>
</feature>
<reference evidence="2 3" key="1">
    <citation type="submission" date="2016-01" db="EMBL/GenBank/DDBJ databases">
        <authorList>
            <person name="Oliw E.H."/>
        </authorList>
    </citation>
    <scope>NUCLEOTIDE SEQUENCE [LARGE SCALE GENOMIC DNA]</scope>
    <source>
        <strain evidence="2">LMG 22029</strain>
    </source>
</reference>
<dbReference type="RefSeq" id="WP_157766716.1">
    <property type="nucleotide sequence ID" value="NZ_FCOC02000025.1"/>
</dbReference>
<sequence length="197" mass="22173">MHWDQASVSSDRPKYSGTTNPTDFVGGGSAVDRCREYSRLEDNTVKRLVGYADQIDARILIHAVIGSSAGMLRFLIKRAIYALCHREPSMSRVTSRSLNFIWNPRRVQTREGKSEETNLFPTNDWFSETVNFRFEFEEVIYRGLISHAALREHFHAADTDDGPMNAFVLNSALIAGIAATRVRTAESGVVRIESCDI</sequence>
<dbReference type="Proteomes" id="UP000054893">
    <property type="component" value="Unassembled WGS sequence"/>
</dbReference>